<accession>A0ABV7AH57</accession>
<evidence type="ECO:0000313" key="1">
    <source>
        <dbReference type="EMBL" id="MFC2968097.1"/>
    </source>
</evidence>
<name>A0ABV7AH57_9RHOB</name>
<comment type="caution">
    <text evidence="1">The sequence shown here is derived from an EMBL/GenBank/DDBJ whole genome shotgun (WGS) entry which is preliminary data.</text>
</comment>
<keyword evidence="2" id="KW-1185">Reference proteome</keyword>
<sequence>MKLWTAWTVRLGAALLGVLLVFSVLPERAVAGANPDCAIACKDHDSAMRAATADDPCGTAGHCAMSGLCHSGDCAASPIAVSDVNRLQQLDRGLRARFEWAQRVAIGSSPSFDPPPPRSFA</sequence>
<dbReference type="EMBL" id="JBHRSK010000004">
    <property type="protein sequence ID" value="MFC2968097.1"/>
    <property type="molecule type" value="Genomic_DNA"/>
</dbReference>
<dbReference type="Proteomes" id="UP001595443">
    <property type="component" value="Unassembled WGS sequence"/>
</dbReference>
<reference evidence="2" key="1">
    <citation type="journal article" date="2019" name="Int. J. Syst. Evol. Microbiol.">
        <title>The Global Catalogue of Microorganisms (GCM) 10K type strain sequencing project: providing services to taxonomists for standard genome sequencing and annotation.</title>
        <authorList>
            <consortium name="The Broad Institute Genomics Platform"/>
            <consortium name="The Broad Institute Genome Sequencing Center for Infectious Disease"/>
            <person name="Wu L."/>
            <person name="Ma J."/>
        </authorList>
    </citation>
    <scope>NUCLEOTIDE SEQUENCE [LARGE SCALE GENOMIC DNA]</scope>
    <source>
        <strain evidence="2">KCTC 62192</strain>
    </source>
</reference>
<evidence type="ECO:0000313" key="2">
    <source>
        <dbReference type="Proteomes" id="UP001595443"/>
    </source>
</evidence>
<proteinExistence type="predicted"/>
<dbReference type="RefSeq" id="WP_377832771.1">
    <property type="nucleotide sequence ID" value="NZ_JBHRSK010000004.1"/>
</dbReference>
<gene>
    <name evidence="1" type="ORF">ACFOES_08330</name>
</gene>
<organism evidence="1 2">
    <name type="scientific">Acidimangrovimonas pyrenivorans</name>
    <dbReference type="NCBI Taxonomy" id="2030798"/>
    <lineage>
        <taxon>Bacteria</taxon>
        <taxon>Pseudomonadati</taxon>
        <taxon>Pseudomonadota</taxon>
        <taxon>Alphaproteobacteria</taxon>
        <taxon>Rhodobacterales</taxon>
        <taxon>Paracoccaceae</taxon>
        <taxon>Acidimangrovimonas</taxon>
    </lineage>
</organism>
<protein>
    <submittedName>
        <fullName evidence="1">Uncharacterized protein</fullName>
    </submittedName>
</protein>